<dbReference type="Proteomes" id="UP000650467">
    <property type="component" value="Unassembled WGS sequence"/>
</dbReference>
<evidence type="ECO:0000313" key="2">
    <source>
        <dbReference type="Proteomes" id="UP000650467"/>
    </source>
</evidence>
<organism evidence="1 2">
    <name type="scientific">Chlamydomonas incerta</name>
    <dbReference type="NCBI Taxonomy" id="51695"/>
    <lineage>
        <taxon>Eukaryota</taxon>
        <taxon>Viridiplantae</taxon>
        <taxon>Chlorophyta</taxon>
        <taxon>core chlorophytes</taxon>
        <taxon>Chlorophyceae</taxon>
        <taxon>CS clade</taxon>
        <taxon>Chlamydomonadales</taxon>
        <taxon>Chlamydomonadaceae</taxon>
        <taxon>Chlamydomonas</taxon>
    </lineage>
</organism>
<dbReference type="SUPFAM" id="SSF53474">
    <property type="entry name" value="alpha/beta-Hydrolases"/>
    <property type="match status" value="1"/>
</dbReference>
<evidence type="ECO:0008006" key="3">
    <source>
        <dbReference type="Google" id="ProtNLM"/>
    </source>
</evidence>
<gene>
    <name evidence="1" type="ORF">HXX76_004010</name>
</gene>
<accession>A0A835T9L7</accession>
<dbReference type="Gene3D" id="3.40.50.1820">
    <property type="entry name" value="alpha/beta hydrolase"/>
    <property type="match status" value="1"/>
</dbReference>
<proteinExistence type="predicted"/>
<dbReference type="InterPro" id="IPR029058">
    <property type="entry name" value="AB_hydrolase_fold"/>
</dbReference>
<keyword evidence="2" id="KW-1185">Reference proteome</keyword>
<dbReference type="PANTHER" id="PTHR47909">
    <property type="entry name" value="ALPHA/BETA-HYDROLASES SUPERFAMILY PROTEIN"/>
    <property type="match status" value="1"/>
</dbReference>
<dbReference type="AlphaFoldDB" id="A0A835T9L7"/>
<dbReference type="EMBL" id="JAEHOC010000006">
    <property type="protein sequence ID" value="KAG2441158.1"/>
    <property type="molecule type" value="Genomic_DNA"/>
</dbReference>
<comment type="caution">
    <text evidence="1">The sequence shown here is derived from an EMBL/GenBank/DDBJ whole genome shotgun (WGS) entry which is preliminary data.</text>
</comment>
<evidence type="ECO:0000313" key="1">
    <source>
        <dbReference type="EMBL" id="KAG2441158.1"/>
    </source>
</evidence>
<dbReference type="PANTHER" id="PTHR47909:SF2">
    <property type="entry name" value="GPI INOSITOL-DEACYLASE"/>
    <property type="match status" value="1"/>
</dbReference>
<reference evidence="1" key="1">
    <citation type="journal article" date="2020" name="bioRxiv">
        <title>Comparative genomics of Chlamydomonas.</title>
        <authorList>
            <person name="Craig R.J."/>
            <person name="Hasan A.R."/>
            <person name="Ness R.W."/>
            <person name="Keightley P.D."/>
        </authorList>
    </citation>
    <scope>NUCLEOTIDE SEQUENCE</scope>
    <source>
        <strain evidence="1">SAG 7.73</strain>
    </source>
</reference>
<dbReference type="OrthoDB" id="348976at2759"/>
<protein>
    <recommendedName>
        <fullName evidence="3">GPI inositol-deacylase</fullName>
    </recommendedName>
</protein>
<sequence>MAQASASMDGSKPSPRRGVLLLPGLGNNAGDYAPLAAKLEARGLAVEVAQVTRPDWARNGAALTDINWWKGTLKPRPAVNWYLEYVDAAMQRLKRRLDEEAGGAPITMLTHSAGGWLGRVYLLDWGTAGVDRFVSLGSPHAPPPAGAAGVVDQTRGILTYVNEACPGAHHSELTYVTICGRFVRGVPLAGPGAEAGGLLAKFAGAGYQQVCGSPEVWGDFIVPQPAAHLDGALQVDLDGVFHSPLGEKLPFFGPWYGSDQVLERWVHHLTGDEAPAAAEAVSAAAATAAASGTH</sequence>
<name>A0A835T9L7_CHLIN</name>